<gene>
    <name evidence="1" type="ORF">PsorP6_011660</name>
</gene>
<dbReference type="Proteomes" id="UP001163321">
    <property type="component" value="Chromosome 12"/>
</dbReference>
<sequence>MWPCPSAFVEAFVDYGLFGTPVYAQSMMLKRLYRELTKLVERVCPLRPTQAVPAFAVILTTFGAHLRYYLRRVYTIDDKMASVIAVFNQRKSASNVKLFMDRHSELFKVLHKRVF</sequence>
<dbReference type="EMBL" id="CM047591">
    <property type="protein sequence ID" value="KAI9918603.1"/>
    <property type="molecule type" value="Genomic_DNA"/>
</dbReference>
<evidence type="ECO:0000313" key="1">
    <source>
        <dbReference type="EMBL" id="KAI9918603.1"/>
    </source>
</evidence>
<evidence type="ECO:0000313" key="2">
    <source>
        <dbReference type="Proteomes" id="UP001163321"/>
    </source>
</evidence>
<protein>
    <submittedName>
        <fullName evidence="1">Uncharacterized protein</fullName>
    </submittedName>
</protein>
<organism evidence="1 2">
    <name type="scientific">Peronosclerospora sorghi</name>
    <dbReference type="NCBI Taxonomy" id="230839"/>
    <lineage>
        <taxon>Eukaryota</taxon>
        <taxon>Sar</taxon>
        <taxon>Stramenopiles</taxon>
        <taxon>Oomycota</taxon>
        <taxon>Peronosporomycetes</taxon>
        <taxon>Peronosporales</taxon>
        <taxon>Peronosporaceae</taxon>
        <taxon>Peronosclerospora</taxon>
    </lineage>
</organism>
<reference evidence="1 2" key="1">
    <citation type="journal article" date="2022" name="bioRxiv">
        <title>The genome of the oomycete Peronosclerospora sorghi, a cosmopolitan pathogen of maize and sorghum, is inflated with dispersed pseudogenes.</title>
        <authorList>
            <person name="Fletcher K."/>
            <person name="Martin F."/>
            <person name="Isakeit T."/>
            <person name="Cavanaugh K."/>
            <person name="Magill C."/>
            <person name="Michelmore R."/>
        </authorList>
    </citation>
    <scope>NUCLEOTIDE SEQUENCE [LARGE SCALE GENOMIC DNA]</scope>
    <source>
        <strain evidence="1">P6</strain>
    </source>
</reference>
<proteinExistence type="predicted"/>
<accession>A0ACC0WL03</accession>
<comment type="caution">
    <text evidence="1">The sequence shown here is derived from an EMBL/GenBank/DDBJ whole genome shotgun (WGS) entry which is preliminary data.</text>
</comment>
<keyword evidence="2" id="KW-1185">Reference proteome</keyword>
<name>A0ACC0WL03_9STRA</name>